<dbReference type="Proteomes" id="UP000422569">
    <property type="component" value="Chromosome"/>
</dbReference>
<evidence type="ECO:0000256" key="7">
    <source>
        <dbReference type="ARBA" id="ARBA00023172"/>
    </source>
</evidence>
<evidence type="ECO:0000256" key="5">
    <source>
        <dbReference type="ARBA" id="ARBA00023125"/>
    </source>
</evidence>
<dbReference type="GO" id="GO:0005829">
    <property type="term" value="C:cytosol"/>
    <property type="evidence" value="ECO:0007669"/>
    <property type="project" value="TreeGrafter"/>
</dbReference>
<dbReference type="Gene3D" id="4.10.520.10">
    <property type="entry name" value="IHF-like DNA-binding proteins"/>
    <property type="match status" value="1"/>
</dbReference>
<keyword evidence="7" id="KW-0233">DNA recombination</keyword>
<dbReference type="RefSeq" id="WP_016919297.1">
    <property type="nucleotide sequence ID" value="NZ_CP044331.1"/>
</dbReference>
<sequence length="137" mass="14824">MTQEDLLSPARDIADDANSKTTTRADLAEAVHHKTGLGRTESAKYVEMVLDEIFETIAAREDVKLSSFGAFLIRAKRERQGRNPKTGEGAKITARLVVSFKPSNVLRARINGVDEAESPTDAGKSKRAGAGKQGKAR</sequence>
<comment type="similarity">
    <text evidence="1 8">Belongs to the bacterial histone-like protein family.</text>
</comment>
<dbReference type="InterPro" id="IPR000119">
    <property type="entry name" value="Hist_DNA-bd"/>
</dbReference>
<dbReference type="NCBIfam" id="NF001401">
    <property type="entry name" value="PRK00285.1"/>
    <property type="match status" value="1"/>
</dbReference>
<accession>A0A6B8M9P0</accession>
<dbReference type="PANTHER" id="PTHR33175:SF2">
    <property type="entry name" value="INTEGRATION HOST FACTOR SUBUNIT ALPHA"/>
    <property type="match status" value="1"/>
</dbReference>
<dbReference type="InterPro" id="IPR010992">
    <property type="entry name" value="IHF-like_DNA-bd_dom_sf"/>
</dbReference>
<dbReference type="PANTHER" id="PTHR33175">
    <property type="entry name" value="DNA-BINDING PROTEIN HU"/>
    <property type="match status" value="1"/>
</dbReference>
<dbReference type="GO" id="GO:0003677">
    <property type="term" value="F:DNA binding"/>
    <property type="evidence" value="ECO:0007669"/>
    <property type="project" value="UniProtKB-KW"/>
</dbReference>
<dbReference type="GO" id="GO:0030527">
    <property type="term" value="F:structural constituent of chromatin"/>
    <property type="evidence" value="ECO:0007669"/>
    <property type="project" value="InterPro"/>
</dbReference>
<dbReference type="PROSITE" id="PS00045">
    <property type="entry name" value="HISTONE_LIKE"/>
    <property type="match status" value="1"/>
</dbReference>
<keyword evidence="4" id="KW-0805">Transcription regulation</keyword>
<keyword evidence="6" id="KW-0804">Transcription</keyword>
<evidence type="ECO:0000313" key="11">
    <source>
        <dbReference type="Proteomes" id="UP000422569"/>
    </source>
</evidence>
<dbReference type="CDD" id="cd13835">
    <property type="entry name" value="IHF_A"/>
    <property type="match status" value="1"/>
</dbReference>
<reference evidence="10 11" key="1">
    <citation type="submission" date="2019-09" db="EMBL/GenBank/DDBJ databases">
        <title>Isolation and complete genome sequencing of Methylocystis species.</title>
        <authorList>
            <person name="Rumah B.L."/>
            <person name="Stead C.E."/>
            <person name="Stevens B.C."/>
            <person name="Minton N.P."/>
            <person name="Grosse-Honebrink A."/>
            <person name="Zhang Y."/>
        </authorList>
    </citation>
    <scope>NUCLEOTIDE SEQUENCE [LARGE SCALE GENOMIC DNA]</scope>
    <source>
        <strain evidence="10 11">BRCS2</strain>
    </source>
</reference>
<keyword evidence="3" id="KW-0810">Translation regulation</keyword>
<dbReference type="GO" id="GO:0009893">
    <property type="term" value="P:positive regulation of metabolic process"/>
    <property type="evidence" value="ECO:0007669"/>
    <property type="project" value="UniProtKB-ARBA"/>
</dbReference>
<protein>
    <recommendedName>
        <fullName evidence="2">Integration host factor subunit alpha</fullName>
    </recommendedName>
</protein>
<dbReference type="KEGG" id="mpar:F7D14_17615"/>
<evidence type="ECO:0000313" key="10">
    <source>
        <dbReference type="EMBL" id="QGM99125.1"/>
    </source>
</evidence>
<name>A0A6B8M9P0_9HYPH</name>
<gene>
    <name evidence="10" type="ORF">F7D14_17615</name>
</gene>
<feature type="region of interest" description="Disordered" evidence="9">
    <location>
        <begin position="1"/>
        <end position="27"/>
    </location>
</feature>
<evidence type="ECO:0000256" key="8">
    <source>
        <dbReference type="RuleBase" id="RU003939"/>
    </source>
</evidence>
<evidence type="ECO:0000256" key="1">
    <source>
        <dbReference type="ARBA" id="ARBA00010529"/>
    </source>
</evidence>
<evidence type="ECO:0000256" key="6">
    <source>
        <dbReference type="ARBA" id="ARBA00023163"/>
    </source>
</evidence>
<dbReference type="EMBL" id="CP044331">
    <property type="protein sequence ID" value="QGM99125.1"/>
    <property type="molecule type" value="Genomic_DNA"/>
</dbReference>
<evidence type="ECO:0000256" key="4">
    <source>
        <dbReference type="ARBA" id="ARBA00023015"/>
    </source>
</evidence>
<feature type="compositionally biased region" description="Basic residues" evidence="9">
    <location>
        <begin position="125"/>
        <end position="137"/>
    </location>
</feature>
<evidence type="ECO:0000256" key="9">
    <source>
        <dbReference type="SAM" id="MobiDB-lite"/>
    </source>
</evidence>
<dbReference type="Pfam" id="PF00216">
    <property type="entry name" value="Bac_DNA_binding"/>
    <property type="match status" value="1"/>
</dbReference>
<proteinExistence type="inferred from homology"/>
<evidence type="ECO:0000256" key="3">
    <source>
        <dbReference type="ARBA" id="ARBA00022845"/>
    </source>
</evidence>
<feature type="region of interest" description="Disordered" evidence="9">
    <location>
        <begin position="111"/>
        <end position="137"/>
    </location>
</feature>
<dbReference type="SMART" id="SM00411">
    <property type="entry name" value="BHL"/>
    <property type="match status" value="1"/>
</dbReference>
<dbReference type="GO" id="GO:0006355">
    <property type="term" value="P:regulation of DNA-templated transcription"/>
    <property type="evidence" value="ECO:0007669"/>
    <property type="project" value="InterPro"/>
</dbReference>
<dbReference type="SUPFAM" id="SSF47729">
    <property type="entry name" value="IHF-like DNA-binding proteins"/>
    <property type="match status" value="1"/>
</dbReference>
<dbReference type="PRINTS" id="PR01727">
    <property type="entry name" value="DNABINDINGHU"/>
</dbReference>
<keyword evidence="5" id="KW-0238">DNA-binding</keyword>
<organism evidence="10 11">
    <name type="scientific">Methylocystis parvus</name>
    <dbReference type="NCBI Taxonomy" id="134"/>
    <lineage>
        <taxon>Bacteria</taxon>
        <taxon>Pseudomonadati</taxon>
        <taxon>Pseudomonadota</taxon>
        <taxon>Alphaproteobacteria</taxon>
        <taxon>Hyphomicrobiales</taxon>
        <taxon>Methylocystaceae</taxon>
        <taxon>Methylocystis</taxon>
    </lineage>
</organism>
<dbReference type="AlphaFoldDB" id="A0A6B8M9P0"/>
<keyword evidence="11" id="KW-1185">Reference proteome</keyword>
<dbReference type="GO" id="GO:0006310">
    <property type="term" value="P:DNA recombination"/>
    <property type="evidence" value="ECO:0007669"/>
    <property type="project" value="UniProtKB-KW"/>
</dbReference>
<dbReference type="GO" id="GO:0006417">
    <property type="term" value="P:regulation of translation"/>
    <property type="evidence" value="ECO:0007669"/>
    <property type="project" value="UniProtKB-KW"/>
</dbReference>
<dbReference type="InterPro" id="IPR020816">
    <property type="entry name" value="Histone-like_DNA-bd_CS"/>
</dbReference>
<dbReference type="InterPro" id="IPR005684">
    <property type="entry name" value="IHF_alpha"/>
</dbReference>
<evidence type="ECO:0000256" key="2">
    <source>
        <dbReference type="ARBA" id="ARBA00018329"/>
    </source>
</evidence>